<protein>
    <submittedName>
        <fullName evidence="2">Slp family lipoprotein</fullName>
    </submittedName>
</protein>
<dbReference type="AlphaFoldDB" id="A0A975HJ11"/>
<feature type="chain" id="PRO_5036879628" evidence="1">
    <location>
        <begin position="22"/>
        <end position="196"/>
    </location>
</feature>
<accession>A0A975HJ11</accession>
<feature type="signal peptide" evidence="1">
    <location>
        <begin position="1"/>
        <end position="21"/>
    </location>
</feature>
<dbReference type="EMBL" id="CP072110">
    <property type="protein sequence ID" value="QTH64827.1"/>
    <property type="molecule type" value="Genomic_DNA"/>
</dbReference>
<keyword evidence="3" id="KW-1185">Reference proteome</keyword>
<dbReference type="Proteomes" id="UP000682739">
    <property type="component" value="Chromosome"/>
</dbReference>
<reference evidence="2" key="1">
    <citation type="submission" date="2021-03" db="EMBL/GenBank/DDBJ databases">
        <title>Description of Psychrosphaera ytuae sp. nov. isolated from deep sea sediment of South China Sea.</title>
        <authorList>
            <person name="Zhang J."/>
            <person name="Xu X.-D."/>
        </authorList>
    </citation>
    <scope>NUCLEOTIDE SEQUENCE</scope>
    <source>
        <strain evidence="2">MTZ26</strain>
    </source>
</reference>
<evidence type="ECO:0000256" key="1">
    <source>
        <dbReference type="SAM" id="SignalP"/>
    </source>
</evidence>
<evidence type="ECO:0000313" key="2">
    <source>
        <dbReference type="EMBL" id="QTH64827.1"/>
    </source>
</evidence>
<dbReference type="InterPro" id="IPR004658">
    <property type="entry name" value="OMP_Slp"/>
</dbReference>
<proteinExistence type="predicted"/>
<dbReference type="RefSeq" id="WP_208832881.1">
    <property type="nucleotide sequence ID" value="NZ_CP072110.1"/>
</dbReference>
<dbReference type="KEGG" id="psym:J1N51_05050"/>
<dbReference type="PROSITE" id="PS51257">
    <property type="entry name" value="PROKAR_LIPOPROTEIN"/>
    <property type="match status" value="1"/>
</dbReference>
<organism evidence="2 3">
    <name type="scientific">Psychrosphaera ytuae</name>
    <dbReference type="NCBI Taxonomy" id="2820710"/>
    <lineage>
        <taxon>Bacteria</taxon>
        <taxon>Pseudomonadati</taxon>
        <taxon>Pseudomonadota</taxon>
        <taxon>Gammaproteobacteria</taxon>
        <taxon>Alteromonadales</taxon>
        <taxon>Pseudoalteromonadaceae</taxon>
        <taxon>Psychrosphaera</taxon>
    </lineage>
</organism>
<sequence>MNLIKSSLLGLVLVITGCASYPDAVQVPEGTSLVDFQTVQANDEGFIGQKARWSGVIANIKNRANKTQIDVLYYPSKSTGRPHTKDEPLGRFRVLVDGFLEPEIYKKGKSITALGTIKEKESEKIDDYEYLYPTITDATLHLWKKAQPPARVEFYYAWPGYHPRYYWHGGVRHKYIIGGTNKKKPTGVIKSQDNKQ</sequence>
<dbReference type="PANTHER" id="PTHR37530">
    <property type="entry name" value="OUTER MEMBRANE PROTEIN SLP"/>
    <property type="match status" value="1"/>
</dbReference>
<keyword evidence="1" id="KW-0732">Signal</keyword>
<dbReference type="GO" id="GO:0019867">
    <property type="term" value="C:outer membrane"/>
    <property type="evidence" value="ECO:0007669"/>
    <property type="project" value="InterPro"/>
</dbReference>
<dbReference type="PIRSF" id="PIRSF004982">
    <property type="entry name" value="SlP"/>
    <property type="match status" value="1"/>
</dbReference>
<evidence type="ECO:0000313" key="3">
    <source>
        <dbReference type="Proteomes" id="UP000682739"/>
    </source>
</evidence>
<name>A0A975HJ11_9GAMM</name>
<gene>
    <name evidence="2" type="ORF">J1N51_05050</name>
</gene>
<dbReference type="Pfam" id="PF03843">
    <property type="entry name" value="Slp"/>
    <property type="match status" value="1"/>
</dbReference>
<dbReference type="NCBIfam" id="TIGR00752">
    <property type="entry name" value="slp"/>
    <property type="match status" value="1"/>
</dbReference>
<keyword evidence="2" id="KW-0449">Lipoprotein</keyword>
<dbReference type="PANTHER" id="PTHR37530:SF1">
    <property type="entry name" value="OUTER MEMBRANE PROTEIN SLP"/>
    <property type="match status" value="1"/>
</dbReference>